<protein>
    <recommendedName>
        <fullName evidence="1">Heterokaryon incompatibility domain-containing protein</fullName>
    </recommendedName>
</protein>
<dbReference type="PANTHER" id="PTHR10622">
    <property type="entry name" value="HET DOMAIN-CONTAINING PROTEIN"/>
    <property type="match status" value="1"/>
</dbReference>
<evidence type="ECO:0000313" key="2">
    <source>
        <dbReference type="EMBL" id="KAG4421601.1"/>
    </source>
</evidence>
<gene>
    <name evidence="2" type="ORF">IFR04_005220</name>
</gene>
<organism evidence="2 3">
    <name type="scientific">Cadophora malorum</name>
    <dbReference type="NCBI Taxonomy" id="108018"/>
    <lineage>
        <taxon>Eukaryota</taxon>
        <taxon>Fungi</taxon>
        <taxon>Dikarya</taxon>
        <taxon>Ascomycota</taxon>
        <taxon>Pezizomycotina</taxon>
        <taxon>Leotiomycetes</taxon>
        <taxon>Helotiales</taxon>
        <taxon>Ploettnerulaceae</taxon>
        <taxon>Cadophora</taxon>
    </lineage>
</organism>
<dbReference type="AlphaFoldDB" id="A0A8H7W8N6"/>
<name>A0A8H7W8N6_9HELO</name>
<dbReference type="EMBL" id="JAFJYH010000062">
    <property type="protein sequence ID" value="KAG4421601.1"/>
    <property type="molecule type" value="Genomic_DNA"/>
</dbReference>
<dbReference type="Proteomes" id="UP000664132">
    <property type="component" value="Unassembled WGS sequence"/>
</dbReference>
<feature type="domain" description="Heterokaryon incompatibility" evidence="1">
    <location>
        <begin position="25"/>
        <end position="156"/>
    </location>
</feature>
<dbReference type="PANTHER" id="PTHR10622:SF11">
    <property type="entry name" value="HET-DOMAIN-CONTAINING PROTEIN"/>
    <property type="match status" value="1"/>
</dbReference>
<sequence>MRLLYSKDDGNIGLTEFFGNKVPPYAILSHTWGPDGNEVTFKDMENGQASQKSGWRKIEFCEKQAAHDGLKYFWVDSCCIDKSSSAELTEAINTMFRWYQQASKCYVYLADVSTSDYNAKNLDSENSMSDIGEPETGWKQEFRGSRWFTRGWTLQELIAPASVEFFSVEGTCLGDKQSLEIDVQAITGIAIQALGGDNLATFGIEQKMTWASNRNTTREEDQAYCLLGIFDVHLPLIYGEGKRAFRRLEREIRDTMNLGQTSHGRKHTSSNQPNFCLFVDGLDEFEGDSDKLLDLIFRMQALSNVKCCLSSRPEVQLVARLASCKQLQLQDLNYRDIRHFVEKRLAPFSKTSSGSTIANEIAHQAEGVFLWAALVTMSVVQGLQAGDEDDMVRKRINSTPSAMEALFLQMLTSVDDVHRDSLSFYIEATKSGNQARIRTHQGPSLALLTAARIPEDLEDYPDFTRKCQRTERQIFAQSKGLLEIQKVSWGGNRAKNGQIWTHAANPRDTESGSKISTSKSRKAIVESRSPSPCSSIHRGFSDFEMKLVSFVHRSAYDFVRSPECEQALRSLTSVTSVAVQASLAEGRLKLLAAAPSSLYGDSGTNIIRRSSGIIRNIANYADLPDEG</sequence>
<proteinExistence type="predicted"/>
<dbReference type="OrthoDB" id="674604at2759"/>
<reference evidence="2" key="1">
    <citation type="submission" date="2021-02" db="EMBL/GenBank/DDBJ databases">
        <title>Genome sequence Cadophora malorum strain M34.</title>
        <authorList>
            <person name="Stefanovic E."/>
            <person name="Vu D."/>
            <person name="Scully C."/>
            <person name="Dijksterhuis J."/>
            <person name="Roader J."/>
            <person name="Houbraken J."/>
        </authorList>
    </citation>
    <scope>NUCLEOTIDE SEQUENCE</scope>
    <source>
        <strain evidence="2">M34</strain>
    </source>
</reference>
<dbReference type="InterPro" id="IPR010730">
    <property type="entry name" value="HET"/>
</dbReference>
<dbReference type="Pfam" id="PF06985">
    <property type="entry name" value="HET"/>
    <property type="match status" value="1"/>
</dbReference>
<comment type="caution">
    <text evidence="2">The sequence shown here is derived from an EMBL/GenBank/DDBJ whole genome shotgun (WGS) entry which is preliminary data.</text>
</comment>
<accession>A0A8H7W8N6</accession>
<evidence type="ECO:0000313" key="3">
    <source>
        <dbReference type="Proteomes" id="UP000664132"/>
    </source>
</evidence>
<evidence type="ECO:0000259" key="1">
    <source>
        <dbReference type="Pfam" id="PF06985"/>
    </source>
</evidence>
<keyword evidence="3" id="KW-1185">Reference proteome</keyword>